<dbReference type="SUPFAM" id="SSF51445">
    <property type="entry name" value="(Trans)glycosidases"/>
    <property type="match status" value="1"/>
</dbReference>
<sequence length="832" mass="91600">MLPHLLSFACEPPLGTVTTVTDPTANFSVALETSRPHEVAFGVSIWHNAGGSWTDLRLAQHSPSDASGNVLLFTGNLPADYDRLTHVFFTIKILIDGTTFWTNDTDSQPDGHLILQVPKINGSIHDYFAHLPGFWKTETIQPVKAHADVVTWELSHHVAAESTQHLPLGRPCKLLKWFALVRHSTPWLGPRQGDDHLSIDKPAVVLAVLLESGSYMVVCPEHGKAHMLSLLLSDSEGNLQLSAQNDDNSGACAKVIICVGNDFEDTLAGAISQVTSRISNKASPDAEDVHLDDWYDGFSYCTWNGIGRELSEDKIRGALDAFEEQGLVVPNLIIDDNWQSLDGTHTGNPFTYRWTDFEANSENFPQGLGKAIKEIRTSYSHLRYVAVWHGVFGYWGGFSPAGPLAKCYETQEVQKQTHEFYMASHTATIVTAKDVFALYDDFYAYLTDCGVNSVKADNGFYPDYLQGHKDRRNLIYSYQDAFLTAAAKHFQHRAISCMSQTPQILFHSFGSRSNRPPYLVRNSDDFFPDAPSSHAWHIFCNAHNSILTQHLNILPDWDMFQTAGAFPWMHAAARCLSGGPIYITDPPGQHNIELIKQMTATGFDGALKILRPENIGRTTEVFNKSQGRRFLRLRAAHKGVAFLGVFNLGSKKGMELVTLATMIKAKEPKTSYLVKSYYGQQTWILRHRHDVVPIKLEAEGGHDILTAHPVVETAGITFAVLGLLDKMTGAAVFMDSPTIEVEGNLVQISMKVKALGVLGIWIQGLGDFASDTIKATIVNTCNSESVAHASPAIDGDLLKLDVETVCSGLMQTISPNGGLRSLLVKAAVRTAG</sequence>
<dbReference type="OrthoDB" id="4664297at2759"/>
<evidence type="ECO:0000313" key="6">
    <source>
        <dbReference type="Proteomes" id="UP000243797"/>
    </source>
</evidence>
<comment type="caution">
    <text evidence="5">The sequence shown here is derived from an EMBL/GenBank/DDBJ whole genome shotgun (WGS) entry which is preliminary data.</text>
</comment>
<comment type="catalytic activity">
    <reaction evidence="1">
        <text>Hydrolysis of terminal, non-reducing alpha-D-galactose residues in alpha-D-galactosides, including galactose oligosaccharides, galactomannans and galactolipids.</text>
        <dbReference type="EC" id="3.2.1.22"/>
    </reaction>
</comment>
<dbReference type="Pfam" id="PF05691">
    <property type="entry name" value="Raffinose_syn"/>
    <property type="match status" value="1"/>
</dbReference>
<dbReference type="AlphaFoldDB" id="A0A2K1QSQ1"/>
<proteinExistence type="inferred from homology"/>
<keyword evidence="6" id="KW-1185">Reference proteome</keyword>
<dbReference type="InterPro" id="IPR008811">
    <property type="entry name" value="Glycosyl_hydrolases_36"/>
</dbReference>
<dbReference type="GO" id="GO:0004557">
    <property type="term" value="F:alpha-galactosidase activity"/>
    <property type="evidence" value="ECO:0007669"/>
    <property type="project" value="UniProtKB-EC"/>
</dbReference>
<dbReference type="EMBL" id="NKHZ01000047">
    <property type="protein sequence ID" value="PNS17903.1"/>
    <property type="molecule type" value="Genomic_DNA"/>
</dbReference>
<keyword evidence="3" id="KW-0119">Carbohydrate metabolism</keyword>
<dbReference type="InterPro" id="IPR017853">
    <property type="entry name" value="GH"/>
</dbReference>
<protein>
    <submittedName>
        <fullName evidence="5">Uncharacterized protein</fullName>
    </submittedName>
</protein>
<comment type="similarity">
    <text evidence="2">Belongs to the glycosyl hydrolases 36 family.</text>
</comment>
<evidence type="ECO:0000256" key="2">
    <source>
        <dbReference type="ARBA" id="ARBA00007240"/>
    </source>
</evidence>
<evidence type="ECO:0000256" key="1">
    <source>
        <dbReference type="ARBA" id="ARBA00001255"/>
    </source>
</evidence>
<accession>A0A2K1QSQ1</accession>
<dbReference type="InParanoid" id="A0A2K1QSQ1"/>
<dbReference type="Gene3D" id="3.20.20.70">
    <property type="entry name" value="Aldolase class I"/>
    <property type="match status" value="1"/>
</dbReference>
<reference evidence="5 6" key="1">
    <citation type="submission" date="2017-06" db="EMBL/GenBank/DDBJ databases">
        <title>Draft genome sequence of a variant of Elsinoe murrayae.</title>
        <authorList>
            <person name="Cheng Q."/>
        </authorList>
    </citation>
    <scope>NUCLEOTIDE SEQUENCE [LARGE SCALE GENOMIC DNA]</scope>
    <source>
        <strain evidence="5 6">CQ-2017a</strain>
    </source>
</reference>
<evidence type="ECO:0000313" key="5">
    <source>
        <dbReference type="EMBL" id="PNS17903.1"/>
    </source>
</evidence>
<dbReference type="InterPro" id="IPR013785">
    <property type="entry name" value="Aldolase_TIM"/>
</dbReference>
<dbReference type="Proteomes" id="UP000243797">
    <property type="component" value="Unassembled WGS sequence"/>
</dbReference>
<dbReference type="PANTHER" id="PTHR31268:SF32">
    <property type="entry name" value="GALACTINOL--SUCROSE GALACTOSYLTRANSFERASE 2-RELATED"/>
    <property type="match status" value="1"/>
</dbReference>
<comment type="catalytic activity">
    <reaction evidence="4">
        <text>alpha-D-galactosyl-(1-&gt;3)-1D-myo-inositol + sucrose = raffinose + myo-inositol</text>
        <dbReference type="Rhea" id="RHEA:20161"/>
        <dbReference type="ChEBI" id="CHEBI:16634"/>
        <dbReference type="ChEBI" id="CHEBI:17268"/>
        <dbReference type="ChEBI" id="CHEBI:17505"/>
        <dbReference type="ChEBI" id="CHEBI:17992"/>
        <dbReference type="EC" id="2.4.1.82"/>
    </reaction>
</comment>
<dbReference type="GO" id="GO:0047274">
    <property type="term" value="F:galactinol-sucrose galactosyltransferase activity"/>
    <property type="evidence" value="ECO:0007669"/>
    <property type="project" value="UniProtKB-EC"/>
</dbReference>
<evidence type="ECO:0000256" key="4">
    <source>
        <dbReference type="ARBA" id="ARBA00049426"/>
    </source>
</evidence>
<dbReference type="PANTHER" id="PTHR31268">
    <property type="match status" value="1"/>
</dbReference>
<name>A0A2K1QSQ1_9PEZI</name>
<evidence type="ECO:0000256" key="3">
    <source>
        <dbReference type="ARBA" id="ARBA00023277"/>
    </source>
</evidence>
<organism evidence="5 6">
    <name type="scientific">Sphaceloma murrayae</name>
    <dbReference type="NCBI Taxonomy" id="2082308"/>
    <lineage>
        <taxon>Eukaryota</taxon>
        <taxon>Fungi</taxon>
        <taxon>Dikarya</taxon>
        <taxon>Ascomycota</taxon>
        <taxon>Pezizomycotina</taxon>
        <taxon>Dothideomycetes</taxon>
        <taxon>Dothideomycetidae</taxon>
        <taxon>Myriangiales</taxon>
        <taxon>Elsinoaceae</taxon>
        <taxon>Sphaceloma</taxon>
    </lineage>
</organism>
<gene>
    <name evidence="5" type="ORF">CAC42_3862</name>
</gene>
<dbReference type="STRING" id="2082308.A0A2K1QSQ1"/>